<gene>
    <name evidence="2" type="ORF">AVDCRST_MAG41-4396</name>
</gene>
<protein>
    <submittedName>
        <fullName evidence="2">Uncharacterized protein</fullName>
    </submittedName>
</protein>
<sequence>MGGLARPDRQAGGDMVAHSRAVHDALHAALAAGPPSRPGRRPRPGSGPKGAEQRREGVS</sequence>
<evidence type="ECO:0000313" key="2">
    <source>
        <dbReference type="EMBL" id="CAA9291439.1"/>
    </source>
</evidence>
<evidence type="ECO:0000256" key="1">
    <source>
        <dbReference type="SAM" id="MobiDB-lite"/>
    </source>
</evidence>
<dbReference type="AlphaFoldDB" id="A0A6J4JZ98"/>
<reference evidence="2" key="1">
    <citation type="submission" date="2020-02" db="EMBL/GenBank/DDBJ databases">
        <authorList>
            <person name="Meier V. D."/>
        </authorList>
    </citation>
    <scope>NUCLEOTIDE SEQUENCE</scope>
    <source>
        <strain evidence="2">AVDCRST_MAG41</strain>
    </source>
</reference>
<accession>A0A6J4JZ98</accession>
<feature type="region of interest" description="Disordered" evidence="1">
    <location>
        <begin position="1"/>
        <end position="59"/>
    </location>
</feature>
<organism evidence="2">
    <name type="scientific">uncultured Mycobacteriales bacterium</name>
    <dbReference type="NCBI Taxonomy" id="581187"/>
    <lineage>
        <taxon>Bacteria</taxon>
        <taxon>Bacillati</taxon>
        <taxon>Actinomycetota</taxon>
        <taxon>Actinomycetes</taxon>
        <taxon>Mycobacteriales</taxon>
        <taxon>environmental samples</taxon>
    </lineage>
</organism>
<dbReference type="EMBL" id="CADCTP010000425">
    <property type="protein sequence ID" value="CAA9291439.1"/>
    <property type="molecule type" value="Genomic_DNA"/>
</dbReference>
<proteinExistence type="predicted"/>
<name>A0A6J4JZ98_9ACTN</name>
<feature type="compositionally biased region" description="Basic and acidic residues" evidence="1">
    <location>
        <begin position="1"/>
        <end position="11"/>
    </location>
</feature>